<dbReference type="Pfam" id="PF04978">
    <property type="entry name" value="MST"/>
    <property type="match status" value="1"/>
</dbReference>
<evidence type="ECO:0000313" key="1">
    <source>
        <dbReference type="EMBL" id="MFC5150425.1"/>
    </source>
</evidence>
<dbReference type="Gene3D" id="1.20.120.450">
    <property type="entry name" value="dinb family like domain"/>
    <property type="match status" value="1"/>
</dbReference>
<accession>A0ABW0ADJ9</accession>
<dbReference type="SUPFAM" id="SSF109854">
    <property type="entry name" value="DinB/YfiT-like putative metalloenzymes"/>
    <property type="match status" value="1"/>
</dbReference>
<gene>
    <name evidence="1" type="ORF">ACFPRH_01595</name>
</gene>
<keyword evidence="2" id="KW-1185">Reference proteome</keyword>
<comment type="caution">
    <text evidence="1">The sequence shown here is derived from an EMBL/GenBank/DDBJ whole genome shotgun (WGS) entry which is preliminary data.</text>
</comment>
<dbReference type="InterPro" id="IPR034660">
    <property type="entry name" value="DinB/YfiT-like"/>
</dbReference>
<sequence length="177" mass="19360">MPTLPDGRVFPPPHADERAMLEAWLDFQRETLALKCAGLTEAQLRTPAAEPSTMTLLGLLQHLAAVERQWFQRVFAALDVPELYGGRAAGGGFALDPERGYEEVLAVWRAETARSRELSAAAGSLDETGAIDGRVVDLSGSTTVSLRWILVHLNQEYARHNGHADLLRERIDGAVGF</sequence>
<name>A0ABW0ADJ9_9ACTN</name>
<dbReference type="Proteomes" id="UP001596160">
    <property type="component" value="Unassembled WGS sequence"/>
</dbReference>
<reference evidence="2" key="1">
    <citation type="journal article" date="2019" name="Int. J. Syst. Evol. Microbiol.">
        <title>The Global Catalogue of Microorganisms (GCM) 10K type strain sequencing project: providing services to taxonomists for standard genome sequencing and annotation.</title>
        <authorList>
            <consortium name="The Broad Institute Genomics Platform"/>
            <consortium name="The Broad Institute Genome Sequencing Center for Infectious Disease"/>
            <person name="Wu L."/>
            <person name="Ma J."/>
        </authorList>
    </citation>
    <scope>NUCLEOTIDE SEQUENCE [LARGE SCALE GENOMIC DNA]</scope>
    <source>
        <strain evidence="2">PCU 266</strain>
    </source>
</reference>
<evidence type="ECO:0000313" key="2">
    <source>
        <dbReference type="Proteomes" id="UP001596160"/>
    </source>
</evidence>
<proteinExistence type="predicted"/>
<dbReference type="RefSeq" id="WP_344472238.1">
    <property type="nucleotide sequence ID" value="NZ_BAAASB010000002.1"/>
</dbReference>
<dbReference type="InterPro" id="IPR007061">
    <property type="entry name" value="MST-like"/>
</dbReference>
<dbReference type="EMBL" id="JBHSKP010000001">
    <property type="protein sequence ID" value="MFC5150425.1"/>
    <property type="molecule type" value="Genomic_DNA"/>
</dbReference>
<protein>
    <submittedName>
        <fullName evidence="1">DinB family protein</fullName>
    </submittedName>
</protein>
<organism evidence="1 2">
    <name type="scientific">Streptomyces amakusaensis</name>
    <dbReference type="NCBI Taxonomy" id="67271"/>
    <lineage>
        <taxon>Bacteria</taxon>
        <taxon>Bacillati</taxon>
        <taxon>Actinomycetota</taxon>
        <taxon>Actinomycetes</taxon>
        <taxon>Kitasatosporales</taxon>
        <taxon>Streptomycetaceae</taxon>
        <taxon>Streptomyces</taxon>
    </lineage>
</organism>